<organism evidence="2 3">
    <name type="scientific">Trichodelitschia bisporula</name>
    <dbReference type="NCBI Taxonomy" id="703511"/>
    <lineage>
        <taxon>Eukaryota</taxon>
        <taxon>Fungi</taxon>
        <taxon>Dikarya</taxon>
        <taxon>Ascomycota</taxon>
        <taxon>Pezizomycotina</taxon>
        <taxon>Dothideomycetes</taxon>
        <taxon>Dothideomycetes incertae sedis</taxon>
        <taxon>Phaeotrichales</taxon>
        <taxon>Phaeotrichaceae</taxon>
        <taxon>Trichodelitschia</taxon>
    </lineage>
</organism>
<dbReference type="EMBL" id="ML996687">
    <property type="protein sequence ID" value="KAF2405339.1"/>
    <property type="molecule type" value="Genomic_DNA"/>
</dbReference>
<evidence type="ECO:0000256" key="1">
    <source>
        <dbReference type="SAM" id="MobiDB-lite"/>
    </source>
</evidence>
<keyword evidence="3" id="KW-1185">Reference proteome</keyword>
<reference evidence="2" key="1">
    <citation type="journal article" date="2020" name="Stud. Mycol.">
        <title>101 Dothideomycetes genomes: a test case for predicting lifestyles and emergence of pathogens.</title>
        <authorList>
            <person name="Haridas S."/>
            <person name="Albert R."/>
            <person name="Binder M."/>
            <person name="Bloem J."/>
            <person name="Labutti K."/>
            <person name="Salamov A."/>
            <person name="Andreopoulos B."/>
            <person name="Baker S."/>
            <person name="Barry K."/>
            <person name="Bills G."/>
            <person name="Bluhm B."/>
            <person name="Cannon C."/>
            <person name="Castanera R."/>
            <person name="Culley D."/>
            <person name="Daum C."/>
            <person name="Ezra D."/>
            <person name="Gonzalez J."/>
            <person name="Henrissat B."/>
            <person name="Kuo A."/>
            <person name="Liang C."/>
            <person name="Lipzen A."/>
            <person name="Lutzoni F."/>
            <person name="Magnuson J."/>
            <person name="Mondo S."/>
            <person name="Nolan M."/>
            <person name="Ohm R."/>
            <person name="Pangilinan J."/>
            <person name="Park H.-J."/>
            <person name="Ramirez L."/>
            <person name="Alfaro M."/>
            <person name="Sun H."/>
            <person name="Tritt A."/>
            <person name="Yoshinaga Y."/>
            <person name="Zwiers L.-H."/>
            <person name="Turgeon B."/>
            <person name="Goodwin S."/>
            <person name="Spatafora J."/>
            <person name="Crous P."/>
            <person name="Grigoriev I."/>
        </authorList>
    </citation>
    <scope>NUCLEOTIDE SEQUENCE</scope>
    <source>
        <strain evidence="2">CBS 262.69</strain>
    </source>
</reference>
<gene>
    <name evidence="2" type="ORF">EJ06DRAFT_518333</name>
</gene>
<name>A0A6G1IB95_9PEZI</name>
<evidence type="ECO:0000313" key="3">
    <source>
        <dbReference type="Proteomes" id="UP000799640"/>
    </source>
</evidence>
<dbReference type="Proteomes" id="UP000799640">
    <property type="component" value="Unassembled WGS sequence"/>
</dbReference>
<proteinExistence type="predicted"/>
<accession>A0A6G1IB95</accession>
<feature type="compositionally biased region" description="Polar residues" evidence="1">
    <location>
        <begin position="47"/>
        <end position="65"/>
    </location>
</feature>
<sequence>MNTALRLITPPIHHTSRRQLDCSPTCIARYPQSDTYPKVASVPAPIPQQSSSRSHPTNTTTQSARTAPRKRPHDSAVRTLQETFTTSPVIALRRDATPVKLHPPQKIATPRDYPNVPAQEANLAGQYSATARERGDESSTIPRHRSASLRGGIVARVGIEMIQTSLKLEARAAVRGSRPQRHGVP</sequence>
<protein>
    <submittedName>
        <fullName evidence="2">Uncharacterized protein</fullName>
    </submittedName>
</protein>
<evidence type="ECO:0000313" key="2">
    <source>
        <dbReference type="EMBL" id="KAF2405339.1"/>
    </source>
</evidence>
<dbReference type="AlphaFoldDB" id="A0A6G1IB95"/>
<feature type="region of interest" description="Disordered" evidence="1">
    <location>
        <begin position="37"/>
        <end position="76"/>
    </location>
</feature>